<dbReference type="SUPFAM" id="SSF55729">
    <property type="entry name" value="Acyl-CoA N-acyltransferases (Nat)"/>
    <property type="match status" value="1"/>
</dbReference>
<reference evidence="3" key="1">
    <citation type="journal article" date="2019" name="Int. J. Syst. Evol. Microbiol.">
        <title>The Global Catalogue of Microorganisms (GCM) 10K type strain sequencing project: providing services to taxonomists for standard genome sequencing and annotation.</title>
        <authorList>
            <consortium name="The Broad Institute Genomics Platform"/>
            <consortium name="The Broad Institute Genome Sequencing Center for Infectious Disease"/>
            <person name="Wu L."/>
            <person name="Ma J."/>
        </authorList>
    </citation>
    <scope>NUCLEOTIDE SEQUENCE [LARGE SCALE GENOMIC DNA]</scope>
    <source>
        <strain evidence="3">KCTC 42456</strain>
    </source>
</reference>
<name>A0ABW5TT34_9SPHI</name>
<dbReference type="Proteomes" id="UP001597546">
    <property type="component" value="Unassembled WGS sequence"/>
</dbReference>
<dbReference type="InterPro" id="IPR016181">
    <property type="entry name" value="Acyl_CoA_acyltransferase"/>
</dbReference>
<evidence type="ECO:0000259" key="1">
    <source>
        <dbReference type="PROSITE" id="PS51186"/>
    </source>
</evidence>
<accession>A0ABW5TT34</accession>
<sequence length="138" mass="16167">MRPQYIEQITQELTWKLRQKELYPNLPIDAIKLSEDDLGTHLGLFYENKLVTVVSLFEKDNQLQLRKLATDSKYQNKGLGTEIMNYVLAYAKEKNLEKVWCNARSTATKFYLKLGFISTESYFTRDGVDFVIMEKNIL</sequence>
<gene>
    <name evidence="2" type="ORF">ACFSSE_09345</name>
</gene>
<dbReference type="RefSeq" id="WP_379043600.1">
    <property type="nucleotide sequence ID" value="NZ_JBHSKW010000032.1"/>
</dbReference>
<organism evidence="2 3">
    <name type="scientific">Pedobacter alpinus</name>
    <dbReference type="NCBI Taxonomy" id="1590643"/>
    <lineage>
        <taxon>Bacteria</taxon>
        <taxon>Pseudomonadati</taxon>
        <taxon>Bacteroidota</taxon>
        <taxon>Sphingobacteriia</taxon>
        <taxon>Sphingobacteriales</taxon>
        <taxon>Sphingobacteriaceae</taxon>
        <taxon>Pedobacter</taxon>
    </lineage>
</organism>
<feature type="domain" description="N-acetyltransferase" evidence="1">
    <location>
        <begin position="1"/>
        <end position="138"/>
    </location>
</feature>
<comment type="caution">
    <text evidence="2">The sequence shown here is derived from an EMBL/GenBank/DDBJ whole genome shotgun (WGS) entry which is preliminary data.</text>
</comment>
<keyword evidence="3" id="KW-1185">Reference proteome</keyword>
<dbReference type="Gene3D" id="3.40.630.30">
    <property type="match status" value="1"/>
</dbReference>
<dbReference type="CDD" id="cd04301">
    <property type="entry name" value="NAT_SF"/>
    <property type="match status" value="1"/>
</dbReference>
<evidence type="ECO:0000313" key="2">
    <source>
        <dbReference type="EMBL" id="MFD2731910.1"/>
    </source>
</evidence>
<dbReference type="EMBL" id="JBHULV010000028">
    <property type="protein sequence ID" value="MFD2731910.1"/>
    <property type="molecule type" value="Genomic_DNA"/>
</dbReference>
<proteinExistence type="predicted"/>
<evidence type="ECO:0000313" key="3">
    <source>
        <dbReference type="Proteomes" id="UP001597546"/>
    </source>
</evidence>
<dbReference type="InterPro" id="IPR000182">
    <property type="entry name" value="GNAT_dom"/>
</dbReference>
<dbReference type="Pfam" id="PF13673">
    <property type="entry name" value="Acetyltransf_10"/>
    <property type="match status" value="1"/>
</dbReference>
<dbReference type="PROSITE" id="PS51186">
    <property type="entry name" value="GNAT"/>
    <property type="match status" value="1"/>
</dbReference>
<protein>
    <submittedName>
        <fullName evidence="2">GNAT family N-acetyltransferase</fullName>
    </submittedName>
</protein>